<feature type="compositionally biased region" description="Basic and acidic residues" evidence="1">
    <location>
        <begin position="73"/>
        <end position="84"/>
    </location>
</feature>
<reference evidence="2" key="1">
    <citation type="journal article" date="2020" name="Phytopathology">
        <title>Genome Sequence Resources of Colletotrichum truncatum, C. plurivorum, C. musicola, and C. sojae: Four Species Pathogenic to Soybean (Glycine max).</title>
        <authorList>
            <person name="Rogerio F."/>
            <person name="Boufleur T.R."/>
            <person name="Ciampi-Guillardi M."/>
            <person name="Sukno S.A."/>
            <person name="Thon M.R."/>
            <person name="Massola Junior N.S."/>
            <person name="Baroncelli R."/>
        </authorList>
    </citation>
    <scope>NUCLEOTIDE SEQUENCE</scope>
    <source>
        <strain evidence="2">LFN00145</strain>
    </source>
</reference>
<keyword evidence="3" id="KW-1185">Reference proteome</keyword>
<sequence length="114" mass="12325">MATSPSHASDCRYSISSDRDLPDSTKSPPLLYEERDAQSRPEAGVSDARVIKGLPDWKVPLGIVPGATPPRATRIEPVDERRNVDQAPPTFGNLPPWRLGASAAPVAVSREVVR</sequence>
<comment type="caution">
    <text evidence="2">The sequence shown here is derived from an EMBL/GenBank/DDBJ whole genome shotgun (WGS) entry which is preliminary data.</text>
</comment>
<dbReference type="EMBL" id="WIGO01000211">
    <property type="protein sequence ID" value="KAF6823498.1"/>
    <property type="molecule type" value="Genomic_DNA"/>
</dbReference>
<name>A0A8H6K2I6_9PEZI</name>
<protein>
    <submittedName>
        <fullName evidence="2">Uncharacterized protein</fullName>
    </submittedName>
</protein>
<feature type="region of interest" description="Disordered" evidence="1">
    <location>
        <begin position="1"/>
        <end position="47"/>
    </location>
</feature>
<feature type="region of interest" description="Disordered" evidence="1">
    <location>
        <begin position="65"/>
        <end position="99"/>
    </location>
</feature>
<evidence type="ECO:0000256" key="1">
    <source>
        <dbReference type="SAM" id="MobiDB-lite"/>
    </source>
</evidence>
<dbReference type="Proteomes" id="UP000654918">
    <property type="component" value="Unassembled WGS sequence"/>
</dbReference>
<dbReference type="AlphaFoldDB" id="A0A8H6K2I6"/>
<evidence type="ECO:0000313" key="3">
    <source>
        <dbReference type="Proteomes" id="UP000654918"/>
    </source>
</evidence>
<gene>
    <name evidence="2" type="ORF">CPLU01_11358</name>
</gene>
<proteinExistence type="predicted"/>
<accession>A0A8H6K2I6</accession>
<organism evidence="2 3">
    <name type="scientific">Colletotrichum plurivorum</name>
    <dbReference type="NCBI Taxonomy" id="2175906"/>
    <lineage>
        <taxon>Eukaryota</taxon>
        <taxon>Fungi</taxon>
        <taxon>Dikarya</taxon>
        <taxon>Ascomycota</taxon>
        <taxon>Pezizomycotina</taxon>
        <taxon>Sordariomycetes</taxon>
        <taxon>Hypocreomycetidae</taxon>
        <taxon>Glomerellales</taxon>
        <taxon>Glomerellaceae</taxon>
        <taxon>Colletotrichum</taxon>
        <taxon>Colletotrichum orchidearum species complex</taxon>
    </lineage>
</organism>
<evidence type="ECO:0000313" key="2">
    <source>
        <dbReference type="EMBL" id="KAF6823498.1"/>
    </source>
</evidence>